<organism evidence="1 2">
    <name type="scientific">Nicotiana tabacum</name>
    <name type="common">Common tobacco</name>
    <dbReference type="NCBI Taxonomy" id="4097"/>
    <lineage>
        <taxon>Eukaryota</taxon>
        <taxon>Viridiplantae</taxon>
        <taxon>Streptophyta</taxon>
        <taxon>Embryophyta</taxon>
        <taxon>Tracheophyta</taxon>
        <taxon>Spermatophyta</taxon>
        <taxon>Magnoliopsida</taxon>
        <taxon>eudicotyledons</taxon>
        <taxon>Gunneridae</taxon>
        <taxon>Pentapetalae</taxon>
        <taxon>asterids</taxon>
        <taxon>lamiids</taxon>
        <taxon>Solanales</taxon>
        <taxon>Solanaceae</taxon>
        <taxon>Nicotianoideae</taxon>
        <taxon>Nicotianeae</taxon>
        <taxon>Nicotiana</taxon>
    </lineage>
</organism>
<gene>
    <name evidence="2" type="primary">LOC107832808</name>
</gene>
<keyword evidence="1" id="KW-1185">Reference proteome</keyword>
<name>A0A1S4DRW9_TOBAC</name>
<evidence type="ECO:0000313" key="2">
    <source>
        <dbReference type="RefSeq" id="XP_016516175.2"/>
    </source>
</evidence>
<accession>A0A1S4DRW9</accession>
<dbReference type="GeneID" id="107832808"/>
<sequence length="150" mass="17378">MCASKGLNQNLRVLWTITISYQYHFCVGEIMCPFHLLLNHVFFIPAAREILVFPHSLCILSTNAPSSISVLFIFFVHFHLLNRCCNFRVIILLWKLRVKNFSKIVAETILDFHSEHSIQEMNGRCTSTVIFKSLFNFNEACGLPIAIWKK</sequence>
<reference evidence="1" key="1">
    <citation type="journal article" date="2014" name="Nat. Commun.">
        <title>The tobacco genome sequence and its comparison with those of tomato and potato.</title>
        <authorList>
            <person name="Sierro N."/>
            <person name="Battey J.N."/>
            <person name="Ouadi S."/>
            <person name="Bakaher N."/>
            <person name="Bovet L."/>
            <person name="Willig A."/>
            <person name="Goepfert S."/>
            <person name="Peitsch M.C."/>
            <person name="Ivanov N.V."/>
        </authorList>
    </citation>
    <scope>NUCLEOTIDE SEQUENCE [LARGE SCALE GENOMIC DNA]</scope>
</reference>
<protein>
    <submittedName>
        <fullName evidence="2">Uncharacterized protein LOC107832808 isoform X2</fullName>
    </submittedName>
</protein>
<dbReference type="RefSeq" id="XP_016516175.1">
    <property type="nucleotide sequence ID" value="XM_016660689.1"/>
</dbReference>
<evidence type="ECO:0000313" key="1">
    <source>
        <dbReference type="Proteomes" id="UP000790787"/>
    </source>
</evidence>
<reference evidence="2" key="2">
    <citation type="submission" date="2025-08" db="UniProtKB">
        <authorList>
            <consortium name="RefSeq"/>
        </authorList>
    </citation>
    <scope>IDENTIFICATION</scope>
    <source>
        <tissue evidence="2">Leaf</tissue>
    </source>
</reference>
<dbReference type="AlphaFoldDB" id="A0A1S4DRW9"/>
<dbReference type="Proteomes" id="UP000790787">
    <property type="component" value="Chromosome 10"/>
</dbReference>
<proteinExistence type="predicted"/>
<dbReference type="RefSeq" id="XP_016516175.2">
    <property type="nucleotide sequence ID" value="XM_016660689.2"/>
</dbReference>